<dbReference type="RefSeq" id="WP_011844253.1">
    <property type="nucleotide sequence ID" value="NZ_CP109831.1"/>
</dbReference>
<keyword evidence="1" id="KW-0472">Membrane</keyword>
<sequence>MTGAPSWLEKPGVVLIILLAGLTAATVSNIGGREVAVYLMAVLAVASAIVVYFDATAIGAGTRVKTERLRDIETWKPASWAIWVVIFWPLFLPYYLWKRNGMKSS</sequence>
<evidence type="ECO:0000313" key="2">
    <source>
        <dbReference type="EMBL" id="UYU18751.1"/>
    </source>
</evidence>
<gene>
    <name evidence="2" type="ORF">OH143_01285</name>
</gene>
<evidence type="ECO:0000256" key="1">
    <source>
        <dbReference type="SAM" id="Phobius"/>
    </source>
</evidence>
<keyword evidence="1" id="KW-0812">Transmembrane</keyword>
<evidence type="ECO:0000313" key="3">
    <source>
        <dbReference type="Proteomes" id="UP001156196"/>
    </source>
</evidence>
<dbReference type="Proteomes" id="UP001156196">
    <property type="component" value="Chromosome"/>
</dbReference>
<name>A0AAX3E9F2_9EURY</name>
<feature type="transmembrane region" description="Helical" evidence="1">
    <location>
        <begin position="12"/>
        <end position="30"/>
    </location>
</feature>
<proteinExistence type="predicted"/>
<dbReference type="GeneID" id="4846977"/>
<feature type="transmembrane region" description="Helical" evidence="1">
    <location>
        <begin position="80"/>
        <end position="97"/>
    </location>
</feature>
<dbReference type="EMBL" id="CP109831">
    <property type="protein sequence ID" value="UYU18751.1"/>
    <property type="molecule type" value="Genomic_DNA"/>
</dbReference>
<dbReference type="KEGG" id="msum:OH143_01285"/>
<dbReference type="AlphaFoldDB" id="A0AAX3E9F2"/>
<protein>
    <submittedName>
        <fullName evidence="2">Uncharacterized protein</fullName>
    </submittedName>
</protein>
<keyword evidence="1" id="KW-1133">Transmembrane helix</keyword>
<feature type="transmembrane region" description="Helical" evidence="1">
    <location>
        <begin position="37"/>
        <end position="60"/>
    </location>
</feature>
<keyword evidence="3" id="KW-1185">Reference proteome</keyword>
<reference evidence="2" key="1">
    <citation type="submission" date="2022-10" db="EMBL/GenBank/DDBJ databases">
        <title>Complete genome of Methanoculleus submarinus DSM 15122.</title>
        <authorList>
            <person name="Chen S.-C."/>
            <person name="Lai S.-J."/>
            <person name="You Y.-T."/>
        </authorList>
    </citation>
    <scope>NUCLEOTIDE SEQUENCE</scope>
    <source>
        <strain evidence="2">DSM 15122</strain>
    </source>
</reference>
<accession>A0AAX3E9F2</accession>
<dbReference type="GeneID" id="76729483"/>
<organism evidence="2 3">
    <name type="scientific">Methanoculleus submarinus</name>
    <dbReference type="NCBI Taxonomy" id="204050"/>
    <lineage>
        <taxon>Archaea</taxon>
        <taxon>Methanobacteriati</taxon>
        <taxon>Methanobacteriota</taxon>
        <taxon>Stenosarchaea group</taxon>
        <taxon>Methanomicrobia</taxon>
        <taxon>Methanomicrobiales</taxon>
        <taxon>Methanomicrobiaceae</taxon>
        <taxon>Methanoculleus</taxon>
    </lineage>
</organism>